<dbReference type="InterPro" id="IPR002372">
    <property type="entry name" value="PQQ_rpt_dom"/>
</dbReference>
<dbReference type="InterPro" id="IPR018391">
    <property type="entry name" value="PQQ_b-propeller_rpt"/>
</dbReference>
<gene>
    <name evidence="2" type="ORF">M666_18655</name>
</gene>
<dbReference type="Proteomes" id="UP000030786">
    <property type="component" value="Chromosome"/>
</dbReference>
<dbReference type="PANTHER" id="PTHR34512">
    <property type="entry name" value="CELL SURFACE PROTEIN"/>
    <property type="match status" value="1"/>
</dbReference>
<evidence type="ECO:0000313" key="2">
    <source>
        <dbReference type="EMBL" id="AIZ43394.1"/>
    </source>
</evidence>
<dbReference type="Gene3D" id="2.130.10.10">
    <property type="entry name" value="YVTN repeat-like/Quinoprotein amine dehydrogenase"/>
    <property type="match status" value="1"/>
</dbReference>
<proteinExistence type="predicted"/>
<sequence length="347" mass="39859">MNIKQITLSDEFCYPCYPIIEDEFIYLGLRFTNKDSDINSVKSYQIRKMNSKTEDIIWSINLSEDTVLCKPIIIESKILFSTTSGLIAIDKLNGKQVWKYKAKIWDSHLSSIDDKIYLTNKNAIEVIDVSSGTRQKQKKYRIKWIDSPVVTKSNKLFISTSNSKILEIDKNSLEILTEYKYPGGWAIANTPEFYQNQILSNSYASYITSFDIDTGEIVWRIKKKVGSEPKQLITSETLFAIEILGAHKLTSINLSKGKKTWSKDYHIHELIDFDDNTLLGTLKQEGGQYVIGFLNKKSGELINSLPANNFKFDDKFQYRLWSEAVIEKNDNKSVVCYKPSEITIVTK</sequence>
<dbReference type="EMBL" id="CP009976">
    <property type="protein sequence ID" value="AIZ43394.1"/>
    <property type="molecule type" value="Genomic_DNA"/>
</dbReference>
<feature type="domain" description="Pyrrolo-quinoline quinone repeat" evidence="1">
    <location>
        <begin position="124"/>
        <end position="263"/>
    </location>
</feature>
<dbReference type="InterPro" id="IPR011047">
    <property type="entry name" value="Quinoprotein_ADH-like_sf"/>
</dbReference>
<protein>
    <recommendedName>
        <fullName evidence="1">Pyrrolo-quinoline quinone repeat domain-containing protein</fullName>
    </recommendedName>
</protein>
<evidence type="ECO:0000313" key="3">
    <source>
        <dbReference type="Proteomes" id="UP000030786"/>
    </source>
</evidence>
<dbReference type="SMART" id="SM00564">
    <property type="entry name" value="PQQ"/>
    <property type="match status" value="3"/>
</dbReference>
<reference evidence="2 3" key="1">
    <citation type="journal article" date="2014" name="Environ. Microbiol.">
        <title>Contrasting genomic patterns and infection strategies of two co-existing Bacteroidetes podovirus genera.</title>
        <authorList>
            <person name="Holmfeldt K."/>
            <person name="Howard-Varona C."/>
            <person name="Solonenko N."/>
            <person name="Sullivan M.B."/>
        </authorList>
    </citation>
    <scope>NUCLEOTIDE SEQUENCE [LARGE SCALE GENOMIC DNA]</scope>
    <source>
        <strain evidence="2 3">18</strain>
    </source>
</reference>
<dbReference type="PANTHER" id="PTHR34512:SF30">
    <property type="entry name" value="OUTER MEMBRANE PROTEIN ASSEMBLY FACTOR BAMB"/>
    <property type="match status" value="1"/>
</dbReference>
<dbReference type="SUPFAM" id="SSF50998">
    <property type="entry name" value="Quinoprotein alcohol dehydrogenase-like"/>
    <property type="match status" value="1"/>
</dbReference>
<dbReference type="RefSeq" id="WP_029445650.1">
    <property type="nucleotide sequence ID" value="NZ_CP009976.1"/>
</dbReference>
<evidence type="ECO:0000259" key="1">
    <source>
        <dbReference type="Pfam" id="PF13360"/>
    </source>
</evidence>
<dbReference type="InterPro" id="IPR015943">
    <property type="entry name" value="WD40/YVTN_repeat-like_dom_sf"/>
</dbReference>
<dbReference type="KEGG" id="cbat:M666_18655"/>
<organism evidence="2 3">
    <name type="scientific">Cellulophaga baltica 18</name>
    <dbReference type="NCBI Taxonomy" id="1348584"/>
    <lineage>
        <taxon>Bacteria</taxon>
        <taxon>Pseudomonadati</taxon>
        <taxon>Bacteroidota</taxon>
        <taxon>Flavobacteriia</taxon>
        <taxon>Flavobacteriales</taxon>
        <taxon>Flavobacteriaceae</taxon>
        <taxon>Cellulophaga</taxon>
    </lineage>
</organism>
<dbReference type="GeneID" id="78062730"/>
<dbReference type="Pfam" id="PF13360">
    <property type="entry name" value="PQQ_2"/>
    <property type="match status" value="1"/>
</dbReference>
<name>A0AAU8S258_9FLAO</name>
<dbReference type="AlphaFoldDB" id="A0AAU8S258"/>
<accession>A0AAU8S258</accession>